<sequence>MARRLGVIEKLRKLLGSEGIPCPGIVVVGAQSSGKSSVLERLTDIAFPRDTNTCTRVPIIVQLQRDASVTLPTATICGDEHFETDVINCSTKQDITNAIHDLTEKALVSTRSRVVDKPIHIRYVRSKGPVMTLIDLPGITHDDGEGRDIHGITADIVKKYLKYENMIALVVIPANDDFGNSEALKIAKTFDTTGARTLGVISKCDLVPEQHSDIVEKIQMTPSNAIKLGLGYIAIRNKGPGDDLANIDNIETELFKTHPLLKNLAPHERGCGALRRKIISLQENSIKHAIPRIQTDVRHKIEQLSGEISAMGTDLDSDMDRNAFVSKHLSEINQSLQKLIRAEVRGNPSINVASRSYELYKMYAADVRHYFPDCLSKEYGAELQQESREFMGFSLQNFTNDQMFRQLLQNIFFADNFSNKTDRLIDDVGDLMARAMRTLIEEKEELTRLPNLAAMFHDKLGESIDAAQTRARDVTMAVIKAESKQVFALDKSYMEHIRSVRAEAQADKEEGEEDLQGRNQGPFFPNSMRPGALNLGRRGPTSQMNGEIDSAAQNDSQHEGDAGREALLELQISLHCYGETIMRRLFDVIPMLVQSCLVYEDYKGAIEKRLAEEDWDKLFEEDPCVAQARVWRQQRLNLLRKAYSELRRLS</sequence>
<dbReference type="PANTHER" id="PTHR11566">
    <property type="entry name" value="DYNAMIN"/>
    <property type="match status" value="1"/>
</dbReference>
<dbReference type="InterPro" id="IPR020850">
    <property type="entry name" value="GED_dom"/>
</dbReference>
<dbReference type="Gene3D" id="3.40.50.300">
    <property type="entry name" value="P-loop containing nucleotide triphosphate hydrolases"/>
    <property type="match status" value="1"/>
</dbReference>
<name>R7QG75_CHOCR</name>
<dbReference type="Pfam" id="PF01031">
    <property type="entry name" value="Dynamin_M"/>
    <property type="match status" value="1"/>
</dbReference>
<reference evidence="7" key="1">
    <citation type="journal article" date="2013" name="Proc. Natl. Acad. Sci. U.S.A.">
        <title>Genome structure and metabolic features in the red seaweed Chondrus crispus shed light on evolution of the Archaeplastida.</title>
        <authorList>
            <person name="Collen J."/>
            <person name="Porcel B."/>
            <person name="Carre W."/>
            <person name="Ball S.G."/>
            <person name="Chaparro C."/>
            <person name="Tonon T."/>
            <person name="Barbeyron T."/>
            <person name="Michel G."/>
            <person name="Noel B."/>
            <person name="Valentin K."/>
            <person name="Elias M."/>
            <person name="Artiguenave F."/>
            <person name="Arun A."/>
            <person name="Aury J.M."/>
            <person name="Barbosa-Neto J.F."/>
            <person name="Bothwell J.H."/>
            <person name="Bouget F.Y."/>
            <person name="Brillet L."/>
            <person name="Cabello-Hurtado F."/>
            <person name="Capella-Gutierrez S."/>
            <person name="Charrier B."/>
            <person name="Cladiere L."/>
            <person name="Cock J.M."/>
            <person name="Coelho S.M."/>
            <person name="Colleoni C."/>
            <person name="Czjzek M."/>
            <person name="Da Silva C."/>
            <person name="Delage L."/>
            <person name="Denoeud F."/>
            <person name="Deschamps P."/>
            <person name="Dittami S.M."/>
            <person name="Gabaldon T."/>
            <person name="Gachon C.M."/>
            <person name="Groisillier A."/>
            <person name="Herve C."/>
            <person name="Jabbari K."/>
            <person name="Katinka M."/>
            <person name="Kloareg B."/>
            <person name="Kowalczyk N."/>
            <person name="Labadie K."/>
            <person name="Leblanc C."/>
            <person name="Lopez P.J."/>
            <person name="McLachlan D.H."/>
            <person name="Meslet-Cladiere L."/>
            <person name="Moustafa A."/>
            <person name="Nehr Z."/>
            <person name="Nyvall Collen P."/>
            <person name="Panaud O."/>
            <person name="Partensky F."/>
            <person name="Poulain J."/>
            <person name="Rensing S.A."/>
            <person name="Rousvoal S."/>
            <person name="Samson G."/>
            <person name="Symeonidi A."/>
            <person name="Weissenbach J."/>
            <person name="Zambounis A."/>
            <person name="Wincker P."/>
            <person name="Boyen C."/>
        </authorList>
    </citation>
    <scope>NUCLEOTIDE SEQUENCE [LARGE SCALE GENOMIC DNA]</scope>
    <source>
        <strain evidence="7">cv. Stackhouse</strain>
    </source>
</reference>
<keyword evidence="7" id="KW-1185">Reference proteome</keyword>
<dbReference type="InterPro" id="IPR001401">
    <property type="entry name" value="Dynamin_GTPase"/>
</dbReference>
<dbReference type="InterPro" id="IPR027417">
    <property type="entry name" value="P-loop_NTPase"/>
</dbReference>
<evidence type="ECO:0000256" key="3">
    <source>
        <dbReference type="SAM" id="MobiDB-lite"/>
    </source>
</evidence>
<dbReference type="KEGG" id="ccp:CHC_T00005209001"/>
<dbReference type="GO" id="GO:0016020">
    <property type="term" value="C:membrane"/>
    <property type="evidence" value="ECO:0007669"/>
    <property type="project" value="TreeGrafter"/>
</dbReference>
<dbReference type="GeneID" id="17324320"/>
<dbReference type="Gramene" id="CDF36783">
    <property type="protein sequence ID" value="CDF36783"/>
    <property type="gene ID" value="CHC_T00005209001"/>
</dbReference>
<evidence type="ECO:0000313" key="7">
    <source>
        <dbReference type="Proteomes" id="UP000012073"/>
    </source>
</evidence>
<dbReference type="OrthoDB" id="5061070at2759"/>
<accession>R7QG75</accession>
<dbReference type="GO" id="GO:0008017">
    <property type="term" value="F:microtubule binding"/>
    <property type="evidence" value="ECO:0007669"/>
    <property type="project" value="TreeGrafter"/>
</dbReference>
<dbReference type="GO" id="GO:0005525">
    <property type="term" value="F:GTP binding"/>
    <property type="evidence" value="ECO:0007669"/>
    <property type="project" value="InterPro"/>
</dbReference>
<dbReference type="CDD" id="cd08771">
    <property type="entry name" value="DLP_1"/>
    <property type="match status" value="1"/>
</dbReference>
<organism evidence="6 7">
    <name type="scientific">Chondrus crispus</name>
    <name type="common">Carrageen Irish moss</name>
    <name type="synonym">Polymorpha crispa</name>
    <dbReference type="NCBI Taxonomy" id="2769"/>
    <lineage>
        <taxon>Eukaryota</taxon>
        <taxon>Rhodophyta</taxon>
        <taxon>Florideophyceae</taxon>
        <taxon>Rhodymeniophycidae</taxon>
        <taxon>Gigartinales</taxon>
        <taxon>Gigartinaceae</taxon>
        <taxon>Chondrus</taxon>
    </lineage>
</organism>
<dbReference type="PANTHER" id="PTHR11566:SF173">
    <property type="entry name" value="DYNAMIN-RELATED PROTEIN 4C"/>
    <property type="match status" value="1"/>
</dbReference>
<dbReference type="EMBL" id="HG001802">
    <property type="protein sequence ID" value="CDF36783.1"/>
    <property type="molecule type" value="Genomic_DNA"/>
</dbReference>
<dbReference type="Proteomes" id="UP000012073">
    <property type="component" value="Unassembled WGS sequence"/>
</dbReference>
<feature type="region of interest" description="Disordered" evidence="3">
    <location>
        <begin position="504"/>
        <end position="560"/>
    </location>
</feature>
<dbReference type="AlphaFoldDB" id="R7QG75"/>
<proteinExistence type="predicted"/>
<feature type="compositionally biased region" description="Polar residues" evidence="3">
    <location>
        <begin position="540"/>
        <end position="555"/>
    </location>
</feature>
<keyword evidence="1" id="KW-0547">Nucleotide-binding</keyword>
<dbReference type="OMA" id="IMECIRR"/>
<dbReference type="PhylomeDB" id="R7QG75"/>
<dbReference type="STRING" id="2769.R7QG75"/>
<dbReference type="PRINTS" id="PR00195">
    <property type="entry name" value="DYNAMIN"/>
</dbReference>
<dbReference type="InterPro" id="IPR000375">
    <property type="entry name" value="Dynamin_stalk"/>
</dbReference>
<dbReference type="RefSeq" id="XP_005716602.1">
    <property type="nucleotide sequence ID" value="XM_005716545.1"/>
</dbReference>
<dbReference type="GO" id="GO:0003924">
    <property type="term" value="F:GTPase activity"/>
    <property type="evidence" value="ECO:0007669"/>
    <property type="project" value="InterPro"/>
</dbReference>
<dbReference type="SMART" id="SM00053">
    <property type="entry name" value="DYNc"/>
    <property type="match status" value="1"/>
</dbReference>
<feature type="domain" description="Dynamin-type G" evidence="5">
    <location>
        <begin position="19"/>
        <end position="291"/>
    </location>
</feature>
<dbReference type="GO" id="GO:0005737">
    <property type="term" value="C:cytoplasm"/>
    <property type="evidence" value="ECO:0007669"/>
    <property type="project" value="TreeGrafter"/>
</dbReference>
<evidence type="ECO:0000313" key="6">
    <source>
        <dbReference type="EMBL" id="CDF36783.1"/>
    </source>
</evidence>
<feature type="domain" description="GED" evidence="4">
    <location>
        <begin position="567"/>
        <end position="650"/>
    </location>
</feature>
<dbReference type="GO" id="GO:0005874">
    <property type="term" value="C:microtubule"/>
    <property type="evidence" value="ECO:0007669"/>
    <property type="project" value="TreeGrafter"/>
</dbReference>
<dbReference type="PROSITE" id="PS51388">
    <property type="entry name" value="GED"/>
    <property type="match status" value="1"/>
</dbReference>
<dbReference type="InterPro" id="IPR045063">
    <property type="entry name" value="Dynamin_N"/>
</dbReference>
<dbReference type="Pfam" id="PF02212">
    <property type="entry name" value="GED"/>
    <property type="match status" value="1"/>
</dbReference>
<dbReference type="PROSITE" id="PS51718">
    <property type="entry name" value="G_DYNAMIN_2"/>
    <property type="match status" value="1"/>
</dbReference>
<dbReference type="InterPro" id="IPR030381">
    <property type="entry name" value="G_DYNAMIN_dom"/>
</dbReference>
<evidence type="ECO:0000256" key="2">
    <source>
        <dbReference type="ARBA" id="ARBA00023134"/>
    </source>
</evidence>
<gene>
    <name evidence="6" type="ORF">CHC_T00005209001</name>
</gene>
<dbReference type="Gene3D" id="1.20.120.1240">
    <property type="entry name" value="Dynamin, middle domain"/>
    <property type="match status" value="1"/>
</dbReference>
<dbReference type="SUPFAM" id="SSF52540">
    <property type="entry name" value="P-loop containing nucleoside triphosphate hydrolases"/>
    <property type="match status" value="1"/>
</dbReference>
<dbReference type="Pfam" id="PF00350">
    <property type="entry name" value="Dynamin_N"/>
    <property type="match status" value="1"/>
</dbReference>
<keyword evidence="2" id="KW-0342">GTP-binding</keyword>
<dbReference type="InterPro" id="IPR003130">
    <property type="entry name" value="GED"/>
</dbReference>
<dbReference type="InterPro" id="IPR022812">
    <property type="entry name" value="Dynamin"/>
</dbReference>
<evidence type="ECO:0000256" key="1">
    <source>
        <dbReference type="ARBA" id="ARBA00022741"/>
    </source>
</evidence>
<evidence type="ECO:0000259" key="4">
    <source>
        <dbReference type="PROSITE" id="PS51388"/>
    </source>
</evidence>
<protein>
    <submittedName>
        <fullName evidence="6">Uncharacterized protein</fullName>
    </submittedName>
</protein>
<evidence type="ECO:0000259" key="5">
    <source>
        <dbReference type="PROSITE" id="PS51718"/>
    </source>
</evidence>